<dbReference type="EMBL" id="CM047736">
    <property type="protein sequence ID" value="KAJ0052955.1"/>
    <property type="molecule type" value="Genomic_DNA"/>
</dbReference>
<keyword evidence="2" id="KW-1185">Reference proteome</keyword>
<dbReference type="Proteomes" id="UP001163603">
    <property type="component" value="Chromosome 1"/>
</dbReference>
<evidence type="ECO:0000313" key="2">
    <source>
        <dbReference type="Proteomes" id="UP001163603"/>
    </source>
</evidence>
<comment type="caution">
    <text evidence="1">The sequence shown here is derived from an EMBL/GenBank/DDBJ whole genome shotgun (WGS) entry which is preliminary data.</text>
</comment>
<sequence>MTQAERYGFFFFFLNMMFLILLKSGEPWLRMIQT</sequence>
<reference evidence="2" key="1">
    <citation type="journal article" date="2023" name="G3 (Bethesda)">
        <title>Genome assembly and association tests identify interacting loci associated with vigor, precocity, and sex in interspecific pistachio rootstocks.</title>
        <authorList>
            <person name="Palmer W."/>
            <person name="Jacygrad E."/>
            <person name="Sagayaradj S."/>
            <person name="Cavanaugh K."/>
            <person name="Han R."/>
            <person name="Bertier L."/>
            <person name="Beede B."/>
            <person name="Kafkas S."/>
            <person name="Golino D."/>
            <person name="Preece J."/>
            <person name="Michelmore R."/>
        </authorList>
    </citation>
    <scope>NUCLEOTIDE SEQUENCE [LARGE SCALE GENOMIC DNA]</scope>
</reference>
<name>A0ACC0ZLR4_9ROSI</name>
<gene>
    <name evidence="1" type="ORF">Pint_03162</name>
</gene>
<evidence type="ECO:0000313" key="1">
    <source>
        <dbReference type="EMBL" id="KAJ0052955.1"/>
    </source>
</evidence>
<organism evidence="1 2">
    <name type="scientific">Pistacia integerrima</name>
    <dbReference type="NCBI Taxonomy" id="434235"/>
    <lineage>
        <taxon>Eukaryota</taxon>
        <taxon>Viridiplantae</taxon>
        <taxon>Streptophyta</taxon>
        <taxon>Embryophyta</taxon>
        <taxon>Tracheophyta</taxon>
        <taxon>Spermatophyta</taxon>
        <taxon>Magnoliopsida</taxon>
        <taxon>eudicotyledons</taxon>
        <taxon>Gunneridae</taxon>
        <taxon>Pentapetalae</taxon>
        <taxon>rosids</taxon>
        <taxon>malvids</taxon>
        <taxon>Sapindales</taxon>
        <taxon>Anacardiaceae</taxon>
        <taxon>Pistacia</taxon>
    </lineage>
</organism>
<proteinExistence type="predicted"/>
<protein>
    <submittedName>
        <fullName evidence="1">Uncharacterized protein</fullName>
    </submittedName>
</protein>
<accession>A0ACC0ZLR4</accession>